<evidence type="ECO:0000313" key="1">
    <source>
        <dbReference type="EMBL" id="RAO37635.1"/>
    </source>
</evidence>
<organism evidence="1 2">
    <name type="scientific">Micromonospora saelicesensis</name>
    <dbReference type="NCBI Taxonomy" id="285676"/>
    <lineage>
        <taxon>Bacteria</taxon>
        <taxon>Bacillati</taxon>
        <taxon>Actinomycetota</taxon>
        <taxon>Actinomycetes</taxon>
        <taxon>Micromonosporales</taxon>
        <taxon>Micromonosporaceae</taxon>
        <taxon>Micromonospora</taxon>
    </lineage>
</organism>
<sequence length="31" mass="3459">MWGTATQTVGDLKAFLSPEQLPAWVNAFTDY</sequence>
<dbReference type="AlphaFoldDB" id="A0A328NTD8"/>
<accession>A0A328NTD8</accession>
<dbReference type="EMBL" id="PYAG01000005">
    <property type="protein sequence ID" value="RAO37635.1"/>
    <property type="molecule type" value="Genomic_DNA"/>
</dbReference>
<protein>
    <submittedName>
        <fullName evidence="1">Uncharacterized protein</fullName>
    </submittedName>
</protein>
<dbReference type="Proteomes" id="UP000249419">
    <property type="component" value="Unassembled WGS sequence"/>
</dbReference>
<reference evidence="1 2" key="1">
    <citation type="submission" date="2018-03" db="EMBL/GenBank/DDBJ databases">
        <title>Defining the species Micromonospora saelicesensis and Micromonospora noduli under the framework of genomics.</title>
        <authorList>
            <person name="Riesco R."/>
            <person name="Trujillo M.E."/>
        </authorList>
    </citation>
    <scope>NUCLEOTIDE SEQUENCE [LARGE SCALE GENOMIC DNA]</scope>
    <source>
        <strain evidence="1 2">PSN13</strain>
    </source>
</reference>
<name>A0A328NTD8_9ACTN</name>
<proteinExistence type="predicted"/>
<gene>
    <name evidence="1" type="ORF">PSN13_01630</name>
</gene>
<evidence type="ECO:0000313" key="2">
    <source>
        <dbReference type="Proteomes" id="UP000249419"/>
    </source>
</evidence>
<comment type="caution">
    <text evidence="1">The sequence shown here is derived from an EMBL/GenBank/DDBJ whole genome shotgun (WGS) entry which is preliminary data.</text>
</comment>